<organism evidence="3 4">
    <name type="scientific">Sphingomonas baiyangensis</name>
    <dbReference type="NCBI Taxonomy" id="2572576"/>
    <lineage>
        <taxon>Bacteria</taxon>
        <taxon>Pseudomonadati</taxon>
        <taxon>Pseudomonadota</taxon>
        <taxon>Alphaproteobacteria</taxon>
        <taxon>Sphingomonadales</taxon>
        <taxon>Sphingomonadaceae</taxon>
        <taxon>Sphingomonas</taxon>
    </lineage>
</organism>
<evidence type="ECO:0000256" key="1">
    <source>
        <dbReference type="SAM" id="MobiDB-lite"/>
    </source>
</evidence>
<feature type="region of interest" description="Disordered" evidence="1">
    <location>
        <begin position="1"/>
        <end position="21"/>
    </location>
</feature>
<evidence type="ECO:0000313" key="3">
    <source>
        <dbReference type="EMBL" id="TKD50294.1"/>
    </source>
</evidence>
<comment type="caution">
    <text evidence="3">The sequence shown here is derived from an EMBL/GenBank/DDBJ whole genome shotgun (WGS) entry which is preliminary data.</text>
</comment>
<keyword evidence="4" id="KW-1185">Reference proteome</keyword>
<gene>
    <name evidence="3" type="ORF">FBR43_05620</name>
</gene>
<sequence>MDRYAHDPVPPGDDDAGTQRNAARDSLLLTATLRIGDAETTVRIRNLSAGGLMAEYGRSLPLDTAVDVDIRGIGWTAGKVVWAVDGRLGIAFDAPIDPLLARKPVGSGKQTPVYLKPPLSRR</sequence>
<accession>A0A4U1L1E0</accession>
<dbReference type="RefSeq" id="WP_136942235.1">
    <property type="nucleotide sequence ID" value="NZ_SWKR01000002.1"/>
</dbReference>
<dbReference type="GO" id="GO:0035438">
    <property type="term" value="F:cyclic-di-GMP binding"/>
    <property type="evidence" value="ECO:0007669"/>
    <property type="project" value="InterPro"/>
</dbReference>
<reference evidence="3 4" key="1">
    <citation type="submission" date="2019-04" db="EMBL/GenBank/DDBJ databases">
        <authorList>
            <person name="Yang Y."/>
            <person name="Wei D."/>
        </authorList>
    </citation>
    <scope>NUCLEOTIDE SEQUENCE [LARGE SCALE GENOMIC DNA]</scope>
    <source>
        <strain evidence="3 4">L-1-4w-11</strain>
    </source>
</reference>
<evidence type="ECO:0000313" key="4">
    <source>
        <dbReference type="Proteomes" id="UP000309138"/>
    </source>
</evidence>
<dbReference type="EMBL" id="SWKR01000002">
    <property type="protein sequence ID" value="TKD50294.1"/>
    <property type="molecule type" value="Genomic_DNA"/>
</dbReference>
<evidence type="ECO:0000259" key="2">
    <source>
        <dbReference type="Pfam" id="PF07238"/>
    </source>
</evidence>
<dbReference type="SUPFAM" id="SSF141371">
    <property type="entry name" value="PilZ domain-like"/>
    <property type="match status" value="1"/>
</dbReference>
<dbReference type="OrthoDB" id="7391081at2"/>
<protein>
    <submittedName>
        <fullName evidence="3">PilZ domain-containing protein</fullName>
    </submittedName>
</protein>
<proteinExistence type="predicted"/>
<feature type="domain" description="PilZ" evidence="2">
    <location>
        <begin position="19"/>
        <end position="98"/>
    </location>
</feature>
<name>A0A4U1L1E0_9SPHN</name>
<dbReference type="AlphaFoldDB" id="A0A4U1L1E0"/>
<dbReference type="Proteomes" id="UP000309138">
    <property type="component" value="Unassembled WGS sequence"/>
</dbReference>
<dbReference type="Pfam" id="PF07238">
    <property type="entry name" value="PilZ"/>
    <property type="match status" value="1"/>
</dbReference>
<dbReference type="InterPro" id="IPR009875">
    <property type="entry name" value="PilZ_domain"/>
</dbReference>